<gene>
    <name evidence="9" type="ordered locus">DMR_04530</name>
</gene>
<dbReference type="GO" id="GO:0009246">
    <property type="term" value="P:enterobacterial common antigen biosynthetic process"/>
    <property type="evidence" value="ECO:0007669"/>
    <property type="project" value="TreeGrafter"/>
</dbReference>
<feature type="transmembrane region" description="Helical" evidence="7">
    <location>
        <begin position="340"/>
        <end position="362"/>
    </location>
</feature>
<feature type="transmembrane region" description="Helical" evidence="7">
    <location>
        <begin position="185"/>
        <end position="213"/>
    </location>
</feature>
<accession>C4XHY2</accession>
<evidence type="ECO:0000256" key="4">
    <source>
        <dbReference type="ARBA" id="ARBA00022692"/>
    </source>
</evidence>
<evidence type="ECO:0000256" key="7">
    <source>
        <dbReference type="SAM" id="Phobius"/>
    </source>
</evidence>
<feature type="transmembrane region" description="Helical" evidence="7">
    <location>
        <begin position="47"/>
        <end position="65"/>
    </location>
</feature>
<reference evidence="9 10" key="1">
    <citation type="journal article" date="2009" name="Genome Res.">
        <title>Whole genome sequence of Desulfovibrio magneticus strain RS-1 revealed common gene clusters in magnetotactic bacteria.</title>
        <authorList>
            <person name="Nakazawa H."/>
            <person name="Arakaki A."/>
            <person name="Narita-Yamada S."/>
            <person name="Yashiro I."/>
            <person name="Jinno K."/>
            <person name="Aoki N."/>
            <person name="Tsuruyama A."/>
            <person name="Okamura Y."/>
            <person name="Tanikawa S."/>
            <person name="Fujita N."/>
            <person name="Takeyama H."/>
            <person name="Matsunaga T."/>
        </authorList>
    </citation>
    <scope>NUCLEOTIDE SEQUENCE [LARGE SCALE GENOMIC DNA]</scope>
    <source>
        <strain evidence="10">ATCC 700980 / DSM 13731 / RS-1</strain>
    </source>
</reference>
<comment type="subcellular location">
    <subcellularLocation>
        <location evidence="1">Cell membrane</location>
        <topology evidence="1">Multi-pass membrane protein</topology>
    </subcellularLocation>
</comment>
<dbReference type="PANTHER" id="PTHR40074">
    <property type="entry name" value="O-ACETYLTRANSFERASE WECH"/>
    <property type="match status" value="1"/>
</dbReference>
<dbReference type="GO" id="GO:0005886">
    <property type="term" value="C:plasma membrane"/>
    <property type="evidence" value="ECO:0007669"/>
    <property type="project" value="UniProtKB-SubCell"/>
</dbReference>
<keyword evidence="4 7" id="KW-0812">Transmembrane</keyword>
<feature type="domain" description="Acyltransferase 3" evidence="8">
    <location>
        <begin position="44"/>
        <end position="360"/>
    </location>
</feature>
<evidence type="ECO:0000256" key="6">
    <source>
        <dbReference type="ARBA" id="ARBA00023136"/>
    </source>
</evidence>
<dbReference type="STRING" id="573370.DMR_04530"/>
<evidence type="ECO:0000256" key="1">
    <source>
        <dbReference type="ARBA" id="ARBA00004651"/>
    </source>
</evidence>
<feature type="transmembrane region" description="Helical" evidence="7">
    <location>
        <begin position="125"/>
        <end position="147"/>
    </location>
</feature>
<keyword evidence="3" id="KW-1003">Cell membrane</keyword>
<sequence>MPLPSCGGSLGVSSPSCGVLLLFSSPAGGFAPCRGPVEAGVSARIDVLRIVLIGLIVLCHGGRYLGVLVPFDGPVVQFAATAFNRGPACLAVPLFFAISGYLLLRKLELTPAGYVQLMGRKLYSIGLPFLLFNAIWIVWFLWVGSIAQFGGRSYILEAGILPKLLGYDTSPVNYPLWFLRELLKIFAITPVFLLFLGRLPRAGLALLFVLWFVERPADEYGFCGFAFWFYCGGLLARSGLDLGDTARLDRWVLPLFVLATAVVGLAPWLTQDVVAYAVGKRFYQILGVVALWCLSRQPWIMGSGLLHRMAAASFFIFLTHEPTVSILQTRLLAVWRPEGAAAQLVAFMLPGLVALILLYWLARGLSRFTPKLYAVLTGAPLRKRRAAPTAA</sequence>
<feature type="transmembrane region" description="Helical" evidence="7">
    <location>
        <begin position="85"/>
        <end position="104"/>
    </location>
</feature>
<dbReference type="PANTHER" id="PTHR40074:SF2">
    <property type="entry name" value="O-ACETYLTRANSFERASE WECH"/>
    <property type="match status" value="1"/>
</dbReference>
<evidence type="ECO:0000259" key="8">
    <source>
        <dbReference type="Pfam" id="PF01757"/>
    </source>
</evidence>
<name>C4XHY2_SOLM1</name>
<dbReference type="EMBL" id="AP010904">
    <property type="protein sequence ID" value="BAH73944.1"/>
    <property type="molecule type" value="Genomic_DNA"/>
</dbReference>
<dbReference type="HOGENOM" id="CLU_054154_0_0_7"/>
<feature type="transmembrane region" description="Helical" evidence="7">
    <location>
        <begin position="220"/>
        <end position="240"/>
    </location>
</feature>
<dbReference type="AlphaFoldDB" id="C4XHY2"/>
<dbReference type="GO" id="GO:0016413">
    <property type="term" value="F:O-acetyltransferase activity"/>
    <property type="evidence" value="ECO:0007669"/>
    <property type="project" value="TreeGrafter"/>
</dbReference>
<protein>
    <submittedName>
        <fullName evidence="9">Hypothetical membrane protein</fullName>
    </submittedName>
</protein>
<feature type="transmembrane region" description="Helical" evidence="7">
    <location>
        <begin position="252"/>
        <end position="278"/>
    </location>
</feature>
<organism evidence="9 10">
    <name type="scientific">Solidesulfovibrio magneticus (strain ATCC 700980 / DSM 13731 / RS-1)</name>
    <name type="common">Desulfovibrio magneticus</name>
    <dbReference type="NCBI Taxonomy" id="573370"/>
    <lineage>
        <taxon>Bacteria</taxon>
        <taxon>Pseudomonadati</taxon>
        <taxon>Thermodesulfobacteriota</taxon>
        <taxon>Desulfovibrionia</taxon>
        <taxon>Desulfovibrionales</taxon>
        <taxon>Desulfovibrionaceae</taxon>
        <taxon>Solidesulfovibrio</taxon>
    </lineage>
</organism>
<comment type="similarity">
    <text evidence="2">Belongs to the acyltransferase 3 family.</text>
</comment>
<dbReference type="Pfam" id="PF01757">
    <property type="entry name" value="Acyl_transf_3"/>
    <property type="match status" value="1"/>
</dbReference>
<proteinExistence type="inferred from homology"/>
<evidence type="ECO:0000313" key="10">
    <source>
        <dbReference type="Proteomes" id="UP000009071"/>
    </source>
</evidence>
<keyword evidence="6 7" id="KW-0472">Membrane</keyword>
<evidence type="ECO:0000256" key="5">
    <source>
        <dbReference type="ARBA" id="ARBA00022989"/>
    </source>
</evidence>
<dbReference type="eggNOG" id="COG1835">
    <property type="taxonomic scope" value="Bacteria"/>
</dbReference>
<evidence type="ECO:0000313" key="9">
    <source>
        <dbReference type="EMBL" id="BAH73944.1"/>
    </source>
</evidence>
<evidence type="ECO:0000256" key="2">
    <source>
        <dbReference type="ARBA" id="ARBA00007400"/>
    </source>
</evidence>
<keyword evidence="10" id="KW-1185">Reference proteome</keyword>
<keyword evidence="5 7" id="KW-1133">Transmembrane helix</keyword>
<dbReference type="InterPro" id="IPR002656">
    <property type="entry name" value="Acyl_transf_3_dom"/>
</dbReference>
<evidence type="ECO:0000256" key="3">
    <source>
        <dbReference type="ARBA" id="ARBA00022475"/>
    </source>
</evidence>
<dbReference type="KEGG" id="dma:DMR_04530"/>
<dbReference type="Proteomes" id="UP000009071">
    <property type="component" value="Chromosome"/>
</dbReference>